<evidence type="ECO:0000313" key="1">
    <source>
        <dbReference type="EMBL" id="AFL75398.1"/>
    </source>
</evidence>
<sequence length="349" mass="38936">MTIATNAFEPRALARMIEIRKRPKLWYADTYFKPAEGVHGARLVELDVLIGGQRLAPLQRPTDRSREMPRETGSDRLIRLPYMKPARPTNAEEIIRRRAVGAHLYAERDLIGAAQRQLGRDIEDLDDMIERRREYMAAQTLVTGTTPLIGLDENGVQTITAEVVWGVPAAHLITLTSTALWTHADSDPLAKLKTWANLIIAGSGTAPTTATVGTAVAEALFKHAKLLELMDNRRVEAGQLELREQSMDGITYLGRFRGVDFYEDARTYTDDSGTAQPFTPVDRLVLGSRNAENRWHYGPISDLKCPNPLTPRWVKTWEVEEPSQRKVAVHSAPLCALHQADSIVSAKVV</sequence>
<dbReference type="Pfam" id="PF03864">
    <property type="entry name" value="Phage_cap_E"/>
    <property type="match status" value="1"/>
</dbReference>
<dbReference type="Gene3D" id="3.15.30.10">
    <property type="entry name" value="putative capsid protein of prophage domain like"/>
    <property type="match status" value="1"/>
</dbReference>
<accession>I3YEI0</accession>
<name>I3YEI0_THIV6</name>
<dbReference type="EMBL" id="CP003154">
    <property type="protein sequence ID" value="AFL75398.1"/>
    <property type="molecule type" value="Genomic_DNA"/>
</dbReference>
<gene>
    <name evidence="1" type="ordered locus">Thivi_3531</name>
</gene>
<dbReference type="OrthoDB" id="5449178at2"/>
<dbReference type="InterPro" id="IPR005564">
    <property type="entry name" value="Major_capsid_GpE"/>
</dbReference>
<dbReference type="STRING" id="765911.Thivi_3531"/>
<proteinExistence type="predicted"/>
<evidence type="ECO:0000313" key="2">
    <source>
        <dbReference type="Proteomes" id="UP000006062"/>
    </source>
</evidence>
<dbReference type="Gene3D" id="3.30.1930.10">
    <property type="entry name" value="capsid protein of prophage domain"/>
    <property type="match status" value="1"/>
</dbReference>
<reference evidence="1 2" key="1">
    <citation type="submission" date="2012-06" db="EMBL/GenBank/DDBJ databases">
        <title>Complete sequence of Thiocystis violascens DSM 198.</title>
        <authorList>
            <consortium name="US DOE Joint Genome Institute"/>
            <person name="Lucas S."/>
            <person name="Han J."/>
            <person name="Lapidus A."/>
            <person name="Cheng J.-F."/>
            <person name="Goodwin L."/>
            <person name="Pitluck S."/>
            <person name="Peters L."/>
            <person name="Ovchinnikova G."/>
            <person name="Teshima H."/>
            <person name="Detter J.C."/>
            <person name="Han C."/>
            <person name="Tapia R."/>
            <person name="Land M."/>
            <person name="Hauser L."/>
            <person name="Kyrpides N."/>
            <person name="Ivanova N."/>
            <person name="Pagani I."/>
            <person name="Vogl K."/>
            <person name="Liu Z."/>
            <person name="Frigaard N.-U."/>
            <person name="Bryant D."/>
            <person name="Woyke T."/>
        </authorList>
    </citation>
    <scope>NUCLEOTIDE SEQUENCE [LARGE SCALE GENOMIC DNA]</scope>
    <source>
        <strain evidence="2">ATCC 17096 / DSM 198 / 6111</strain>
    </source>
</reference>
<protein>
    <submittedName>
        <fullName evidence="1">Phage major capsid protein E</fullName>
    </submittedName>
</protein>
<dbReference type="AlphaFoldDB" id="I3YEI0"/>
<dbReference type="KEGG" id="tvi:Thivi_3531"/>
<organism evidence="1 2">
    <name type="scientific">Thiocystis violascens (strain ATCC 17096 / DSM 198 / 6111)</name>
    <name type="common">Chromatium violascens</name>
    <dbReference type="NCBI Taxonomy" id="765911"/>
    <lineage>
        <taxon>Bacteria</taxon>
        <taxon>Pseudomonadati</taxon>
        <taxon>Pseudomonadota</taxon>
        <taxon>Gammaproteobacteria</taxon>
        <taxon>Chromatiales</taxon>
        <taxon>Chromatiaceae</taxon>
        <taxon>Thiocystis</taxon>
    </lineage>
</organism>
<dbReference type="Proteomes" id="UP000006062">
    <property type="component" value="Chromosome"/>
</dbReference>
<dbReference type="eggNOG" id="ENOG502Z8WK">
    <property type="taxonomic scope" value="Bacteria"/>
</dbReference>
<dbReference type="RefSeq" id="WP_014779797.1">
    <property type="nucleotide sequence ID" value="NC_018012.1"/>
</dbReference>
<keyword evidence="2" id="KW-1185">Reference proteome</keyword>
<dbReference type="HOGENOM" id="CLU_065950_0_1_6"/>